<dbReference type="RefSeq" id="WP_378578883.1">
    <property type="nucleotide sequence ID" value="NZ_JBHSFQ010000033.1"/>
</dbReference>
<comment type="caution">
    <text evidence="5">The sequence shown here is derived from an EMBL/GenBank/DDBJ whole genome shotgun (WGS) entry which is preliminary data.</text>
</comment>
<protein>
    <submittedName>
        <fullName evidence="5">NAD(P)-dependent oxidoreductase</fullName>
        <ecNumber evidence="5">1.1.-.-</ecNumber>
    </submittedName>
</protein>
<feature type="domain" description="6-phosphogluconate dehydrogenase NADP-binding" evidence="3">
    <location>
        <begin position="9"/>
        <end position="157"/>
    </location>
</feature>
<dbReference type="InterPro" id="IPR006115">
    <property type="entry name" value="6PGDH_NADP-bd"/>
</dbReference>
<dbReference type="PANTHER" id="PTHR43580:SF2">
    <property type="entry name" value="CYTOKINE-LIKE NUCLEAR FACTOR N-PAC"/>
    <property type="match status" value="1"/>
</dbReference>
<dbReference type="SUPFAM" id="SSF51735">
    <property type="entry name" value="NAD(P)-binding Rossmann-fold domains"/>
    <property type="match status" value="1"/>
</dbReference>
<dbReference type="InterPro" id="IPR036291">
    <property type="entry name" value="NAD(P)-bd_dom_sf"/>
</dbReference>
<dbReference type="InterPro" id="IPR013328">
    <property type="entry name" value="6PGD_dom2"/>
</dbReference>
<name>A0ABV9E383_9ACTN</name>
<dbReference type="InterPro" id="IPR051265">
    <property type="entry name" value="HIBADH-related_NP60_sf"/>
</dbReference>
<dbReference type="GO" id="GO:0016491">
    <property type="term" value="F:oxidoreductase activity"/>
    <property type="evidence" value="ECO:0007669"/>
    <property type="project" value="UniProtKB-KW"/>
</dbReference>
<organism evidence="5 6">
    <name type="scientific">Nocardiopsis mangrovi</name>
    <dbReference type="NCBI Taxonomy" id="1179818"/>
    <lineage>
        <taxon>Bacteria</taxon>
        <taxon>Bacillati</taxon>
        <taxon>Actinomycetota</taxon>
        <taxon>Actinomycetes</taxon>
        <taxon>Streptosporangiales</taxon>
        <taxon>Nocardiopsidaceae</taxon>
        <taxon>Nocardiopsis</taxon>
    </lineage>
</organism>
<accession>A0ABV9E383</accession>
<dbReference type="PIRSF" id="PIRSF000103">
    <property type="entry name" value="HIBADH"/>
    <property type="match status" value="1"/>
</dbReference>
<feature type="domain" description="NADPH-dependent reductive aminase-like C-terminal" evidence="4">
    <location>
        <begin position="166"/>
        <end position="289"/>
    </location>
</feature>
<dbReference type="EMBL" id="JBHSFQ010000033">
    <property type="protein sequence ID" value="MFC4565158.1"/>
    <property type="molecule type" value="Genomic_DNA"/>
</dbReference>
<evidence type="ECO:0000256" key="1">
    <source>
        <dbReference type="ARBA" id="ARBA00009080"/>
    </source>
</evidence>
<dbReference type="Proteomes" id="UP001595923">
    <property type="component" value="Unassembled WGS sequence"/>
</dbReference>
<evidence type="ECO:0000259" key="3">
    <source>
        <dbReference type="Pfam" id="PF03446"/>
    </source>
</evidence>
<comment type="similarity">
    <text evidence="1">Belongs to the HIBADH-related family.</text>
</comment>
<dbReference type="Pfam" id="PF03446">
    <property type="entry name" value="NAD_binding_2"/>
    <property type="match status" value="1"/>
</dbReference>
<keyword evidence="6" id="KW-1185">Reference proteome</keyword>
<keyword evidence="2 5" id="KW-0560">Oxidoreductase</keyword>
<evidence type="ECO:0000259" key="4">
    <source>
        <dbReference type="Pfam" id="PF21761"/>
    </source>
</evidence>
<dbReference type="InterPro" id="IPR015815">
    <property type="entry name" value="HIBADH-related"/>
</dbReference>
<evidence type="ECO:0000313" key="5">
    <source>
        <dbReference type="EMBL" id="MFC4565158.1"/>
    </source>
</evidence>
<dbReference type="Gene3D" id="1.10.1040.10">
    <property type="entry name" value="N-(1-d-carboxylethyl)-l-norvaline Dehydrogenase, domain 2"/>
    <property type="match status" value="1"/>
</dbReference>
<sequence length="293" mass="29511">MDTSAKPAVTVLGLGNLGRAVAGAFLRNGHPTTVWNRSPDRADALAAEGAAVAATAAGAVAAGDLVIAVVIDHPALDAILDAADGAFAGRVLVNLTSGTPDVARKAAARIAGQGGTYLDAAALAVPETIGTPEATILFSGDPGAYAAHRERLDLLGTGRHVGAAPETASVYDVAVLAGMYGMFGGFFQSVALAESSGITAAEITGVLVGWLAGAAAVLPQFAQEMDVREYDTETSTLNINQWGIDAILAAGKAQGVGFDSLTPLKALIDRQVAEGHGGASLSRAIESIRAEAR</sequence>
<gene>
    <name evidence="5" type="ORF">ACFO4E_25155</name>
</gene>
<reference evidence="6" key="1">
    <citation type="journal article" date="2019" name="Int. J. Syst. Evol. Microbiol.">
        <title>The Global Catalogue of Microorganisms (GCM) 10K type strain sequencing project: providing services to taxonomists for standard genome sequencing and annotation.</title>
        <authorList>
            <consortium name="The Broad Institute Genomics Platform"/>
            <consortium name="The Broad Institute Genome Sequencing Center for Infectious Disease"/>
            <person name="Wu L."/>
            <person name="Ma J."/>
        </authorList>
    </citation>
    <scope>NUCLEOTIDE SEQUENCE [LARGE SCALE GENOMIC DNA]</scope>
    <source>
        <strain evidence="6">XZYJ18</strain>
    </source>
</reference>
<dbReference type="PANTHER" id="PTHR43580">
    <property type="entry name" value="OXIDOREDUCTASE GLYR1-RELATED"/>
    <property type="match status" value="1"/>
</dbReference>
<dbReference type="InterPro" id="IPR048666">
    <property type="entry name" value="RedAm-like_C"/>
</dbReference>
<evidence type="ECO:0000256" key="2">
    <source>
        <dbReference type="ARBA" id="ARBA00023002"/>
    </source>
</evidence>
<proteinExistence type="inferred from homology"/>
<dbReference type="EC" id="1.1.-.-" evidence="5"/>
<dbReference type="Pfam" id="PF21761">
    <property type="entry name" value="RedAm-like_C"/>
    <property type="match status" value="1"/>
</dbReference>
<evidence type="ECO:0000313" key="6">
    <source>
        <dbReference type="Proteomes" id="UP001595923"/>
    </source>
</evidence>
<dbReference type="Gene3D" id="3.40.50.720">
    <property type="entry name" value="NAD(P)-binding Rossmann-like Domain"/>
    <property type="match status" value="1"/>
</dbReference>